<dbReference type="Gene3D" id="2.60.40.10">
    <property type="entry name" value="Immunoglobulins"/>
    <property type="match status" value="4"/>
</dbReference>
<dbReference type="InterPro" id="IPR007110">
    <property type="entry name" value="Ig-like_dom"/>
</dbReference>
<evidence type="ECO:0000256" key="3">
    <source>
        <dbReference type="ARBA" id="ARBA00023180"/>
    </source>
</evidence>
<feature type="chain" id="PRO_5029903569" description="Ig-like domain-containing protein" evidence="5">
    <location>
        <begin position="26"/>
        <end position="695"/>
    </location>
</feature>
<reference evidence="7 8" key="1">
    <citation type="submission" date="2020-02" db="EMBL/GenBank/DDBJ databases">
        <title>A chromosome-scale genome assembly of the black bullhead catfish (Ameiurus melas).</title>
        <authorList>
            <person name="Wen M."/>
            <person name="Zham M."/>
            <person name="Cabau C."/>
            <person name="Klopp C."/>
            <person name="Donnadieu C."/>
            <person name="Roques C."/>
            <person name="Bouchez O."/>
            <person name="Lampietro C."/>
            <person name="Jouanno E."/>
            <person name="Herpin A."/>
            <person name="Louis A."/>
            <person name="Berthelot C."/>
            <person name="Parey E."/>
            <person name="Roest-Crollius H."/>
            <person name="Braasch I."/>
            <person name="Postlethwait J."/>
            <person name="Robinson-Rechavi M."/>
            <person name="Echchiki A."/>
            <person name="Begum T."/>
            <person name="Montfort J."/>
            <person name="Schartl M."/>
            <person name="Bobe J."/>
            <person name="Guiguen Y."/>
        </authorList>
    </citation>
    <scope>NUCLEOTIDE SEQUENCE [LARGE SCALE GENOMIC DNA]</scope>
    <source>
        <strain evidence="7">M_S1</strain>
        <tissue evidence="7">Blood</tissue>
    </source>
</reference>
<feature type="domain" description="Ig-like" evidence="6">
    <location>
        <begin position="30"/>
        <end position="124"/>
    </location>
</feature>
<comment type="caution">
    <text evidence="7">The sequence shown here is derived from an EMBL/GenBank/DDBJ whole genome shotgun (WGS) entry which is preliminary data.</text>
</comment>
<feature type="transmembrane region" description="Helical" evidence="4">
    <location>
        <begin position="597"/>
        <end position="616"/>
    </location>
</feature>
<keyword evidence="4" id="KW-0812">Transmembrane</keyword>
<dbReference type="SMART" id="SM00409">
    <property type="entry name" value="IG"/>
    <property type="match status" value="3"/>
</dbReference>
<accession>A0A7J6ABS5</accession>
<dbReference type="AlphaFoldDB" id="A0A7J6ABS5"/>
<keyword evidence="4" id="KW-0472">Membrane</keyword>
<evidence type="ECO:0000313" key="7">
    <source>
        <dbReference type="EMBL" id="KAF4080283.1"/>
    </source>
</evidence>
<dbReference type="SUPFAM" id="SSF48726">
    <property type="entry name" value="Immunoglobulin"/>
    <property type="match status" value="4"/>
</dbReference>
<gene>
    <name evidence="7" type="ORF">AMELA_G00168650</name>
</gene>
<evidence type="ECO:0000259" key="6">
    <source>
        <dbReference type="PROSITE" id="PS50835"/>
    </source>
</evidence>
<dbReference type="GO" id="GO:0006955">
    <property type="term" value="P:immune response"/>
    <property type="evidence" value="ECO:0007669"/>
    <property type="project" value="TreeGrafter"/>
</dbReference>
<evidence type="ECO:0000256" key="5">
    <source>
        <dbReference type="SAM" id="SignalP"/>
    </source>
</evidence>
<evidence type="ECO:0000256" key="4">
    <source>
        <dbReference type="SAM" id="Phobius"/>
    </source>
</evidence>
<feature type="domain" description="Ig-like" evidence="6">
    <location>
        <begin position="500"/>
        <end position="586"/>
    </location>
</feature>
<dbReference type="PANTHER" id="PTHR11481:SF60">
    <property type="entry name" value="IG-LIKE DOMAIN-CONTAINING PROTEIN"/>
    <property type="match status" value="1"/>
</dbReference>
<dbReference type="Pfam" id="PF13927">
    <property type="entry name" value="Ig_3"/>
    <property type="match status" value="2"/>
</dbReference>
<keyword evidence="8" id="KW-1185">Reference proteome</keyword>
<keyword evidence="4" id="KW-1133">Transmembrane helix</keyword>
<dbReference type="EMBL" id="JAAGNN010000014">
    <property type="protein sequence ID" value="KAF4080283.1"/>
    <property type="molecule type" value="Genomic_DNA"/>
</dbReference>
<evidence type="ECO:0000256" key="2">
    <source>
        <dbReference type="ARBA" id="ARBA00023157"/>
    </source>
</evidence>
<feature type="domain" description="Ig-like" evidence="6">
    <location>
        <begin position="226"/>
        <end position="305"/>
    </location>
</feature>
<evidence type="ECO:0000313" key="8">
    <source>
        <dbReference type="Proteomes" id="UP000593565"/>
    </source>
</evidence>
<name>A0A7J6ABS5_AMEME</name>
<evidence type="ECO:0000256" key="1">
    <source>
        <dbReference type="ARBA" id="ARBA00022729"/>
    </source>
</evidence>
<organism evidence="7 8">
    <name type="scientific">Ameiurus melas</name>
    <name type="common">Black bullhead</name>
    <name type="synonym">Silurus melas</name>
    <dbReference type="NCBI Taxonomy" id="219545"/>
    <lineage>
        <taxon>Eukaryota</taxon>
        <taxon>Metazoa</taxon>
        <taxon>Chordata</taxon>
        <taxon>Craniata</taxon>
        <taxon>Vertebrata</taxon>
        <taxon>Euteleostomi</taxon>
        <taxon>Actinopterygii</taxon>
        <taxon>Neopterygii</taxon>
        <taxon>Teleostei</taxon>
        <taxon>Ostariophysi</taxon>
        <taxon>Siluriformes</taxon>
        <taxon>Ictaluridae</taxon>
        <taxon>Ameiurus</taxon>
    </lineage>
</organism>
<dbReference type="InterPro" id="IPR036179">
    <property type="entry name" value="Ig-like_dom_sf"/>
</dbReference>
<proteinExistence type="predicted"/>
<dbReference type="Pfam" id="PF13895">
    <property type="entry name" value="Ig_2"/>
    <property type="match status" value="2"/>
</dbReference>
<dbReference type="Pfam" id="PF17736">
    <property type="entry name" value="Ig_C17orf99"/>
    <property type="match status" value="1"/>
</dbReference>
<keyword evidence="2" id="KW-1015">Disulfide bond</keyword>
<dbReference type="InterPro" id="IPR013783">
    <property type="entry name" value="Ig-like_fold"/>
</dbReference>
<dbReference type="InterPro" id="IPR003599">
    <property type="entry name" value="Ig_sub"/>
</dbReference>
<dbReference type="PANTHER" id="PTHR11481">
    <property type="entry name" value="IMMUNOGLOBULIN FC RECEPTOR"/>
    <property type="match status" value="1"/>
</dbReference>
<dbReference type="InterPro" id="IPR040878">
    <property type="entry name" value="IL-40-like_Ig"/>
</dbReference>
<feature type="signal peptide" evidence="5">
    <location>
        <begin position="1"/>
        <end position="25"/>
    </location>
</feature>
<dbReference type="InterPro" id="IPR050488">
    <property type="entry name" value="Ig_Fc_receptor"/>
</dbReference>
<protein>
    <recommendedName>
        <fullName evidence="6">Ig-like domain-containing protein</fullName>
    </recommendedName>
</protein>
<keyword evidence="1 5" id="KW-0732">Signal</keyword>
<dbReference type="GO" id="GO:0004888">
    <property type="term" value="F:transmembrane signaling receptor activity"/>
    <property type="evidence" value="ECO:0007669"/>
    <property type="project" value="TreeGrafter"/>
</dbReference>
<keyword evidence="3" id="KW-0325">Glycoprotein</keyword>
<dbReference type="GO" id="GO:0009897">
    <property type="term" value="C:external side of plasma membrane"/>
    <property type="evidence" value="ECO:0007669"/>
    <property type="project" value="TreeGrafter"/>
</dbReference>
<dbReference type="Proteomes" id="UP000593565">
    <property type="component" value="Unassembled WGS sequence"/>
</dbReference>
<sequence length="695" mass="76834">MWTIRCSRLLLHLILTYTCSTQVKSESILRNVTLNIKPANTVERGSELTLTCVANIIHSGSISPLKFSFYKDYNKLNTLPIPNNTASEQEKYTISDARASHMGTYQCDVSVNNQYKESSTEKIVVKGMQTPRLSVDKFEVNEGDIVRITCSAKEESGGLYFIIKDDLKVIYQEETTTGEVQKGHPLMSVGTAKISCSYSITVGREIISSNDSNVVSVVVKEMDIRPTITVLPSTEVIEGDSVHITCGVKGTSDNSTLLVLSKGSHMLQSGKTPEFTAAVLAKNSGIYECSVKLNNIYKIITANLAVKELFSTPVLTIMPTEVFESQQFTVTCTSSEFASERIGHHDVKYSIYRNNQRLINSSDGTHRTMAHNGTNGNYMCTAQVNDTIKWSNSTFFKAKVLVSRPKITVLGEVVLGRSFQIACYSDTGNFPITYSLTRNNRTLSSTEVSRALQKAIFNASIMSENEIHEFRCKAQNNGINHLALESDTLLAPVTVPVGKPTLITIPKADTITENEYVEFLCFVTEGTPPISFKWYQGENRRPLHTVTLMKNHSTYSVPMVKSVHSGRYYCAALNGAGIEEASKDITVTVRIARWKQGLIAGVCLLCVTGLVIAFVIRYRANRVKVASSNGVWTVRPPVLDSSEVVDVDEPEEPNVEYTEVMHLQTTDPAQVPLRKGTDTVYSEVQRPTSGSCEEC</sequence>
<dbReference type="GO" id="GO:0007166">
    <property type="term" value="P:cell surface receptor signaling pathway"/>
    <property type="evidence" value="ECO:0007669"/>
    <property type="project" value="TreeGrafter"/>
</dbReference>
<dbReference type="PROSITE" id="PS50835">
    <property type="entry name" value="IG_LIKE"/>
    <property type="match status" value="3"/>
</dbReference>